<dbReference type="EMBL" id="KV878126">
    <property type="protein sequence ID" value="OJI99311.1"/>
    <property type="molecule type" value="Genomic_DNA"/>
</dbReference>
<sequence length="303" mass="32900">MSNKIALSGGLFTSTHHSTTYDYISPLKQDLNGKHVLITGAAWEDGVGYATATAFARAGASAIAVADLHGVSGDLVAQLKSAAVQAGRPEPTVLSCTVDIASRESVQAMHRTVSEGFGGRLDIIVNNAAHMEPVESFLDSDPDVYWQTWEVNVRGLFNVAREFLPMQLSTRTSADGSCIMINVSSSGALSARPGGASYRSSKLAILRWTESLHLEYADKGLLTFCVNPGAIRTKISDGILPATMRDAFPDSPDMAGDTIAWLAAERREWLGGRYVSCPWDMEELMKKKHEIVEEDKLKMRMAF</sequence>
<evidence type="ECO:0000313" key="3">
    <source>
        <dbReference type="Proteomes" id="UP000184073"/>
    </source>
</evidence>
<comment type="similarity">
    <text evidence="1">Belongs to the short-chain dehydrogenases/reductases (SDR) family.</text>
</comment>
<dbReference type="STRING" id="1036611.A0A1L9PCU1"/>
<dbReference type="RefSeq" id="XP_040665074.1">
    <property type="nucleotide sequence ID" value="XM_040811769.1"/>
</dbReference>
<reference evidence="3" key="1">
    <citation type="journal article" date="2017" name="Genome Biol.">
        <title>Comparative genomics reveals high biological diversity and specific adaptations in the industrially and medically important fungal genus Aspergillus.</title>
        <authorList>
            <person name="de Vries R.P."/>
            <person name="Riley R."/>
            <person name="Wiebenga A."/>
            <person name="Aguilar-Osorio G."/>
            <person name="Amillis S."/>
            <person name="Uchima C.A."/>
            <person name="Anderluh G."/>
            <person name="Asadollahi M."/>
            <person name="Askin M."/>
            <person name="Barry K."/>
            <person name="Battaglia E."/>
            <person name="Bayram O."/>
            <person name="Benocci T."/>
            <person name="Braus-Stromeyer S.A."/>
            <person name="Caldana C."/>
            <person name="Canovas D."/>
            <person name="Cerqueira G.C."/>
            <person name="Chen F."/>
            <person name="Chen W."/>
            <person name="Choi C."/>
            <person name="Clum A."/>
            <person name="Dos Santos R.A."/>
            <person name="Damasio A.R."/>
            <person name="Diallinas G."/>
            <person name="Emri T."/>
            <person name="Fekete E."/>
            <person name="Flipphi M."/>
            <person name="Freyberg S."/>
            <person name="Gallo A."/>
            <person name="Gournas C."/>
            <person name="Habgood R."/>
            <person name="Hainaut M."/>
            <person name="Harispe M.L."/>
            <person name="Henrissat B."/>
            <person name="Hilden K.S."/>
            <person name="Hope R."/>
            <person name="Hossain A."/>
            <person name="Karabika E."/>
            <person name="Karaffa L."/>
            <person name="Karanyi Z."/>
            <person name="Krasevec N."/>
            <person name="Kuo A."/>
            <person name="Kusch H."/>
            <person name="LaButti K."/>
            <person name="Lagendijk E.L."/>
            <person name="Lapidus A."/>
            <person name="Levasseur A."/>
            <person name="Lindquist E."/>
            <person name="Lipzen A."/>
            <person name="Logrieco A.F."/>
            <person name="MacCabe A."/>
            <person name="Maekelae M.R."/>
            <person name="Malavazi I."/>
            <person name="Melin P."/>
            <person name="Meyer V."/>
            <person name="Mielnichuk N."/>
            <person name="Miskei M."/>
            <person name="Molnar A.P."/>
            <person name="Mule G."/>
            <person name="Ngan C.Y."/>
            <person name="Orejas M."/>
            <person name="Orosz E."/>
            <person name="Ouedraogo J.P."/>
            <person name="Overkamp K.M."/>
            <person name="Park H.-S."/>
            <person name="Perrone G."/>
            <person name="Piumi F."/>
            <person name="Punt P.J."/>
            <person name="Ram A.F."/>
            <person name="Ramon A."/>
            <person name="Rauscher S."/>
            <person name="Record E."/>
            <person name="Riano-Pachon D.M."/>
            <person name="Robert V."/>
            <person name="Roehrig J."/>
            <person name="Ruller R."/>
            <person name="Salamov A."/>
            <person name="Salih N.S."/>
            <person name="Samson R.A."/>
            <person name="Sandor E."/>
            <person name="Sanguinetti M."/>
            <person name="Schuetze T."/>
            <person name="Sepcic K."/>
            <person name="Shelest E."/>
            <person name="Sherlock G."/>
            <person name="Sophianopoulou V."/>
            <person name="Squina F.M."/>
            <person name="Sun H."/>
            <person name="Susca A."/>
            <person name="Todd R.B."/>
            <person name="Tsang A."/>
            <person name="Unkles S.E."/>
            <person name="van de Wiele N."/>
            <person name="van Rossen-Uffink D."/>
            <person name="Oliveira J.V."/>
            <person name="Vesth T.C."/>
            <person name="Visser J."/>
            <person name="Yu J.-H."/>
            <person name="Zhou M."/>
            <person name="Andersen M.R."/>
            <person name="Archer D.B."/>
            <person name="Baker S.E."/>
            <person name="Benoit I."/>
            <person name="Brakhage A.A."/>
            <person name="Braus G.H."/>
            <person name="Fischer R."/>
            <person name="Frisvad J.C."/>
            <person name="Goldman G.H."/>
            <person name="Houbraken J."/>
            <person name="Oakley B."/>
            <person name="Pocsi I."/>
            <person name="Scazzocchio C."/>
            <person name="Seiboth B."/>
            <person name="vanKuyk P.A."/>
            <person name="Wortman J."/>
            <person name="Dyer P.S."/>
            <person name="Grigoriev I.V."/>
        </authorList>
    </citation>
    <scope>NUCLEOTIDE SEQUENCE [LARGE SCALE GENOMIC DNA]</scope>
    <source>
        <strain evidence="3">CBS 583.65</strain>
    </source>
</reference>
<accession>A0A1L9PCU1</accession>
<gene>
    <name evidence="2" type="ORF">ASPVEDRAFT_38739</name>
</gene>
<dbReference type="PRINTS" id="PR00080">
    <property type="entry name" value="SDRFAMILY"/>
</dbReference>
<dbReference type="Pfam" id="PF00106">
    <property type="entry name" value="adh_short"/>
    <property type="match status" value="1"/>
</dbReference>
<dbReference type="PRINTS" id="PR00081">
    <property type="entry name" value="GDHRDH"/>
</dbReference>
<evidence type="ECO:0000256" key="1">
    <source>
        <dbReference type="RuleBase" id="RU000363"/>
    </source>
</evidence>
<name>A0A1L9PCU1_ASPVE</name>
<keyword evidence="3" id="KW-1185">Reference proteome</keyword>
<dbReference type="SUPFAM" id="SSF51735">
    <property type="entry name" value="NAD(P)-binding Rossmann-fold domains"/>
    <property type="match status" value="1"/>
</dbReference>
<dbReference type="PANTHER" id="PTHR43975:SF2">
    <property type="entry name" value="EG:BACR7A4.14 PROTEIN-RELATED"/>
    <property type="match status" value="1"/>
</dbReference>
<proteinExistence type="inferred from homology"/>
<protein>
    <submittedName>
        <fullName evidence="2">Uncharacterized protein</fullName>
    </submittedName>
</protein>
<dbReference type="Gene3D" id="3.40.50.720">
    <property type="entry name" value="NAD(P)-binding Rossmann-like Domain"/>
    <property type="match status" value="1"/>
</dbReference>
<dbReference type="InterPro" id="IPR036291">
    <property type="entry name" value="NAD(P)-bd_dom_sf"/>
</dbReference>
<dbReference type="PANTHER" id="PTHR43975">
    <property type="entry name" value="ZGC:101858"/>
    <property type="match status" value="1"/>
</dbReference>
<dbReference type="GeneID" id="63727280"/>
<evidence type="ECO:0000313" key="2">
    <source>
        <dbReference type="EMBL" id="OJI99311.1"/>
    </source>
</evidence>
<dbReference type="Proteomes" id="UP000184073">
    <property type="component" value="Unassembled WGS sequence"/>
</dbReference>
<dbReference type="InterPro" id="IPR002347">
    <property type="entry name" value="SDR_fam"/>
</dbReference>
<dbReference type="OrthoDB" id="1933717at2759"/>
<organism evidence="2 3">
    <name type="scientific">Aspergillus versicolor CBS 583.65</name>
    <dbReference type="NCBI Taxonomy" id="1036611"/>
    <lineage>
        <taxon>Eukaryota</taxon>
        <taxon>Fungi</taxon>
        <taxon>Dikarya</taxon>
        <taxon>Ascomycota</taxon>
        <taxon>Pezizomycotina</taxon>
        <taxon>Eurotiomycetes</taxon>
        <taxon>Eurotiomycetidae</taxon>
        <taxon>Eurotiales</taxon>
        <taxon>Aspergillaceae</taxon>
        <taxon>Aspergillus</taxon>
        <taxon>Aspergillus subgen. Nidulantes</taxon>
    </lineage>
</organism>
<dbReference type="VEuPathDB" id="FungiDB:ASPVEDRAFT_38739"/>
<dbReference type="AlphaFoldDB" id="A0A1L9PCU1"/>
<dbReference type="CDD" id="cd05233">
    <property type="entry name" value="SDR_c"/>
    <property type="match status" value="1"/>
</dbReference>